<accession>A0A6I4SV05</accession>
<dbReference type="InterPro" id="IPR011050">
    <property type="entry name" value="Pectin_lyase_fold/virulence"/>
</dbReference>
<dbReference type="Proteomes" id="UP000433652">
    <property type="component" value="Unassembled WGS sequence"/>
</dbReference>
<dbReference type="PANTHER" id="PTHR46769">
    <property type="entry name" value="POLYCYSTIC KIDNEY AND HEPATIC DISEASE 1 (AUTOSOMAL RECESSIVE)-LIKE 1"/>
    <property type="match status" value="1"/>
</dbReference>
<dbReference type="RefSeq" id="WP_159794450.1">
    <property type="nucleotide sequence ID" value="NZ_WTYM01000038.1"/>
</dbReference>
<sequence length="840" mass="91218">MSAEAAAQESHDHGAAAADAAPVAMKTGRWSDPATWPDGKVPAKGDAVTIARDMEVVLDVSPPALRSLTVNGKLRFADDRDLALETEWIYLPGGELQIGSEARPHTHQASITLTDNVRDEDINTMGDRGIMMLRGTLNLHGDREHTWTKLAKTAKSGSSEIEVLDASGWRKGDEIVLASTDFDPRQAVRRTVAAICGDRLTLDKPLEYMHFGEITFGVDERGEVGLLTRNIRIQASDDADTDYFGGHIMAMAGSKMYVSGVELSRMGQNMHLARYPIHWHIIGEGAGQYIRNAAIHDTYSRCVTVHGTNNLRIENNVTYNTVGHCFFLEDAVETGNQFVHNLGIQTKCHPTLPCEPTNLTDAARGSKGQQSDHILIPSDNTAATFWITNPDNVYRDNVAAGSDAIGFWIALPQHPTGAHEGKEGTENVWPRRMPLREFKGNVAHSNFDALMFDRGPSPNGTFNVGGAGHTAYADPTNTASGAIPSVIDSYTAYKNRNGAIWGRGEYHLFTNLKLADNAIGFTHASGGYGVAPYTSRVQDSLFVGESDNIGNPSTPAEVAYGRTLPHVTADFPIRGYEYYDYRHDVVNTTFVNYEPNQLREAGAISYLLFTSFGMSTENRVEGVKFVNAQPVHFPEMQRRWSSDFAGRAAYRSATIHDMDGSLSGVPGAYVVIDNGIASAEDTCETRATWGAAICKGDMGRLSIGNTKDFPEFGAPATDPVVLERNGKRFEYNGETTLPSGAQIKVVTARNDLALHLREMDRGSWVIFELPGFTPPAGTTQAASLDAMRASDTTAWFKDGNTLWAKLVVEDATADGPVVVQVGTLRAQASLDVSRGEGLGG</sequence>
<evidence type="ECO:0000313" key="7">
    <source>
        <dbReference type="EMBL" id="MXO59731.1"/>
    </source>
</evidence>
<dbReference type="InterPro" id="IPR019316">
    <property type="entry name" value="G8_domain"/>
</dbReference>
<evidence type="ECO:0000256" key="3">
    <source>
        <dbReference type="ARBA" id="ARBA00022729"/>
    </source>
</evidence>
<keyword evidence="2" id="KW-0472">Membrane</keyword>
<keyword evidence="8" id="KW-1185">Reference proteome</keyword>
<keyword evidence="4" id="KW-0325">Glycoprotein</keyword>
<dbReference type="Pfam" id="PF10162">
    <property type="entry name" value="G8"/>
    <property type="match status" value="1"/>
</dbReference>
<name>A0A6I4SV05_9SPHN</name>
<comment type="subcellular location">
    <subcellularLocation>
        <location evidence="1">Cell membrane</location>
    </subcellularLocation>
</comment>
<comment type="caution">
    <text evidence="7">The sequence shown here is derived from an EMBL/GenBank/DDBJ whole genome shotgun (WGS) entry which is preliminary data.</text>
</comment>
<dbReference type="EMBL" id="WTYM01000038">
    <property type="protein sequence ID" value="MXO59731.1"/>
    <property type="molecule type" value="Genomic_DNA"/>
</dbReference>
<dbReference type="PROSITE" id="PS51484">
    <property type="entry name" value="G8"/>
    <property type="match status" value="1"/>
</dbReference>
<feature type="domain" description="G8" evidence="6">
    <location>
        <begin position="34"/>
        <end position="152"/>
    </location>
</feature>
<keyword evidence="2" id="KW-1003">Cell membrane</keyword>
<gene>
    <name evidence="7" type="ORF">GRI89_09285</name>
</gene>
<dbReference type="PANTHER" id="PTHR46769:SF2">
    <property type="entry name" value="FIBROCYSTIN-L ISOFORM 2 PRECURSOR-RELATED"/>
    <property type="match status" value="1"/>
</dbReference>
<dbReference type="SMART" id="SM01225">
    <property type="entry name" value="G8"/>
    <property type="match status" value="1"/>
</dbReference>
<organism evidence="7 8">
    <name type="scientific">Croceibacterium salegens</name>
    <dbReference type="NCBI Taxonomy" id="1737568"/>
    <lineage>
        <taxon>Bacteria</taxon>
        <taxon>Pseudomonadati</taxon>
        <taxon>Pseudomonadota</taxon>
        <taxon>Alphaproteobacteria</taxon>
        <taxon>Sphingomonadales</taxon>
        <taxon>Erythrobacteraceae</taxon>
        <taxon>Croceibacterium</taxon>
    </lineage>
</organism>
<dbReference type="InterPro" id="IPR052387">
    <property type="entry name" value="Fibrocystin"/>
</dbReference>
<evidence type="ECO:0000256" key="4">
    <source>
        <dbReference type="ARBA" id="ARBA00023180"/>
    </source>
</evidence>
<keyword evidence="7" id="KW-0812">Transmembrane</keyword>
<evidence type="ECO:0000256" key="2">
    <source>
        <dbReference type="ARBA" id="ARBA00022475"/>
    </source>
</evidence>
<dbReference type="SUPFAM" id="SSF51126">
    <property type="entry name" value="Pectin lyase-like"/>
    <property type="match status" value="1"/>
</dbReference>
<evidence type="ECO:0000256" key="5">
    <source>
        <dbReference type="SAM" id="MobiDB-lite"/>
    </source>
</evidence>
<dbReference type="OrthoDB" id="7413710at2"/>
<proteinExistence type="predicted"/>
<evidence type="ECO:0000256" key="1">
    <source>
        <dbReference type="ARBA" id="ARBA00004236"/>
    </source>
</evidence>
<dbReference type="InterPro" id="IPR055401">
    <property type="entry name" value="CEMIP_beta-hel_dom"/>
</dbReference>
<dbReference type="AlphaFoldDB" id="A0A6I4SV05"/>
<feature type="region of interest" description="Disordered" evidence="5">
    <location>
        <begin position="1"/>
        <end position="20"/>
    </location>
</feature>
<reference evidence="7 8" key="1">
    <citation type="submission" date="2019-12" db="EMBL/GenBank/DDBJ databases">
        <title>Genomic-based taxomic classification of the family Erythrobacteraceae.</title>
        <authorList>
            <person name="Xu L."/>
        </authorList>
    </citation>
    <scope>NUCLEOTIDE SEQUENCE [LARGE SCALE GENOMIC DNA]</scope>
    <source>
        <strain evidence="7 8">MCCC 1K01500</strain>
    </source>
</reference>
<dbReference type="GO" id="GO:0005886">
    <property type="term" value="C:plasma membrane"/>
    <property type="evidence" value="ECO:0007669"/>
    <property type="project" value="UniProtKB-SubCell"/>
</dbReference>
<evidence type="ECO:0000313" key="8">
    <source>
        <dbReference type="Proteomes" id="UP000433652"/>
    </source>
</evidence>
<keyword evidence="3" id="KW-0732">Signal</keyword>
<evidence type="ECO:0000259" key="6">
    <source>
        <dbReference type="PROSITE" id="PS51484"/>
    </source>
</evidence>
<protein>
    <submittedName>
        <fullName evidence="7">Transmembrane domain-containing protein</fullName>
    </submittedName>
</protein>
<dbReference type="Pfam" id="PF24606">
    <property type="entry name" value="CEMIP_beta-hel"/>
    <property type="match status" value="1"/>
</dbReference>